<feature type="transmembrane region" description="Helical" evidence="9">
    <location>
        <begin position="203"/>
        <end position="226"/>
    </location>
</feature>
<reference evidence="11 12" key="1">
    <citation type="submission" date="2019-10" db="EMBL/GenBank/DDBJ databases">
        <title>Vibrio sp. nov., isolated from Coralline algae surface.</title>
        <authorList>
            <person name="Geng Y."/>
            <person name="Zhang X."/>
        </authorList>
    </citation>
    <scope>NUCLEOTIDE SEQUENCE [LARGE SCALE GENOMIC DNA]</scope>
    <source>
        <strain evidence="11 12">SM1977</strain>
    </source>
</reference>
<evidence type="ECO:0000256" key="4">
    <source>
        <dbReference type="ARBA" id="ARBA00022692"/>
    </source>
</evidence>
<dbReference type="InterPro" id="IPR011712">
    <property type="entry name" value="Sig_transdc_His_kin_sub3_dim/P"/>
</dbReference>
<evidence type="ECO:0000256" key="3">
    <source>
        <dbReference type="ARBA" id="ARBA00022679"/>
    </source>
</evidence>
<dbReference type="Pfam" id="PF02518">
    <property type="entry name" value="HATPase_c"/>
    <property type="match status" value="1"/>
</dbReference>
<dbReference type="GO" id="GO:0000155">
    <property type="term" value="F:phosphorelay sensor kinase activity"/>
    <property type="evidence" value="ECO:0007669"/>
    <property type="project" value="InterPro"/>
</dbReference>
<dbReference type="Pfam" id="PF17200">
    <property type="entry name" value="sCache_2"/>
    <property type="match status" value="1"/>
</dbReference>
<feature type="domain" description="Histidine kinase" evidence="10">
    <location>
        <begin position="363"/>
        <end position="452"/>
    </location>
</feature>
<dbReference type="InterPro" id="IPR003594">
    <property type="entry name" value="HATPase_dom"/>
</dbReference>
<name>A0A5Q0TFE3_9VIBR</name>
<dbReference type="Gene3D" id="1.20.5.1930">
    <property type="match status" value="1"/>
</dbReference>
<accession>A0A5Q0TFE3</accession>
<evidence type="ECO:0000256" key="8">
    <source>
        <dbReference type="ARBA" id="ARBA00023136"/>
    </source>
</evidence>
<dbReference type="PANTHER" id="PTHR24421">
    <property type="entry name" value="NITRATE/NITRITE SENSOR PROTEIN NARX-RELATED"/>
    <property type="match status" value="1"/>
</dbReference>
<evidence type="ECO:0000256" key="9">
    <source>
        <dbReference type="SAM" id="Phobius"/>
    </source>
</evidence>
<dbReference type="InterPro" id="IPR017171">
    <property type="entry name" value="Sig_transdc_His_kinase_MctS"/>
</dbReference>
<dbReference type="CDD" id="cd16917">
    <property type="entry name" value="HATPase_UhpB-NarQ-NarX-like"/>
    <property type="match status" value="1"/>
</dbReference>
<protein>
    <submittedName>
        <fullName evidence="11">Histidine kinase</fullName>
    </submittedName>
</protein>
<keyword evidence="5 11" id="KW-0418">Kinase</keyword>
<evidence type="ECO:0000313" key="12">
    <source>
        <dbReference type="Proteomes" id="UP000348942"/>
    </source>
</evidence>
<evidence type="ECO:0000256" key="1">
    <source>
        <dbReference type="ARBA" id="ARBA00004651"/>
    </source>
</evidence>
<keyword evidence="12" id="KW-1185">Reference proteome</keyword>
<dbReference type="GO" id="GO:0046983">
    <property type="term" value="F:protein dimerization activity"/>
    <property type="evidence" value="ECO:0007669"/>
    <property type="project" value="InterPro"/>
</dbReference>
<dbReference type="Gene3D" id="3.30.565.10">
    <property type="entry name" value="Histidine kinase-like ATPase, C-terminal domain"/>
    <property type="match status" value="1"/>
</dbReference>
<gene>
    <name evidence="11" type="ORF">GFB47_05315</name>
</gene>
<dbReference type="InterPro" id="IPR036890">
    <property type="entry name" value="HATPase_C_sf"/>
</dbReference>
<dbReference type="PIRSF" id="PIRSF037314">
    <property type="entry name" value="STHK_MctS"/>
    <property type="match status" value="1"/>
</dbReference>
<evidence type="ECO:0000259" key="10">
    <source>
        <dbReference type="PROSITE" id="PS50109"/>
    </source>
</evidence>
<dbReference type="Pfam" id="PF07730">
    <property type="entry name" value="HisKA_3"/>
    <property type="match status" value="1"/>
</dbReference>
<evidence type="ECO:0000256" key="2">
    <source>
        <dbReference type="ARBA" id="ARBA00022475"/>
    </source>
</evidence>
<keyword evidence="8 9" id="KW-0472">Membrane</keyword>
<evidence type="ECO:0000256" key="6">
    <source>
        <dbReference type="ARBA" id="ARBA00022989"/>
    </source>
</evidence>
<dbReference type="SUPFAM" id="SSF55874">
    <property type="entry name" value="ATPase domain of HSP90 chaperone/DNA topoisomerase II/histidine kinase"/>
    <property type="match status" value="1"/>
</dbReference>
<dbReference type="EMBL" id="CP045699">
    <property type="protein sequence ID" value="QGA64876.1"/>
    <property type="molecule type" value="Genomic_DNA"/>
</dbReference>
<dbReference type="InterPro" id="IPR005467">
    <property type="entry name" value="His_kinase_dom"/>
</dbReference>
<keyword evidence="4 9" id="KW-0812">Transmembrane</keyword>
<keyword evidence="3" id="KW-0808">Transferase</keyword>
<dbReference type="Gene3D" id="3.30.450.20">
    <property type="entry name" value="PAS domain"/>
    <property type="match status" value="1"/>
</dbReference>
<dbReference type="AlphaFoldDB" id="A0A5Q0TFE3"/>
<dbReference type="RefSeq" id="WP_153447026.1">
    <property type="nucleotide sequence ID" value="NZ_CP045699.1"/>
</dbReference>
<comment type="subcellular location">
    <subcellularLocation>
        <location evidence="1">Cell membrane</location>
        <topology evidence="1">Multi-pass membrane protein</topology>
    </subcellularLocation>
</comment>
<dbReference type="PROSITE" id="PS50109">
    <property type="entry name" value="HIS_KIN"/>
    <property type="match status" value="1"/>
</dbReference>
<organism evidence="11 12">
    <name type="scientific">Vibrio algicola</name>
    <dbReference type="NCBI Taxonomy" id="2662262"/>
    <lineage>
        <taxon>Bacteria</taxon>
        <taxon>Pseudomonadati</taxon>
        <taxon>Pseudomonadota</taxon>
        <taxon>Gammaproteobacteria</taxon>
        <taxon>Vibrionales</taxon>
        <taxon>Vibrionaceae</taxon>
        <taxon>Vibrio</taxon>
    </lineage>
</organism>
<keyword evidence="7" id="KW-0902">Two-component regulatory system</keyword>
<dbReference type="SMART" id="SM00387">
    <property type="entry name" value="HATPase_c"/>
    <property type="match status" value="1"/>
</dbReference>
<proteinExistence type="predicted"/>
<evidence type="ECO:0000256" key="5">
    <source>
        <dbReference type="ARBA" id="ARBA00022777"/>
    </source>
</evidence>
<dbReference type="InterPro" id="IPR033480">
    <property type="entry name" value="sCache_2"/>
</dbReference>
<keyword evidence="6 9" id="KW-1133">Transmembrane helix</keyword>
<evidence type="ECO:0000313" key="11">
    <source>
        <dbReference type="EMBL" id="QGA64876.1"/>
    </source>
</evidence>
<dbReference type="PANTHER" id="PTHR24421:SF59">
    <property type="entry name" value="OXYGEN SENSOR HISTIDINE KINASE NREB"/>
    <property type="match status" value="1"/>
</dbReference>
<evidence type="ECO:0000256" key="7">
    <source>
        <dbReference type="ARBA" id="ARBA00023012"/>
    </source>
</evidence>
<keyword evidence="2" id="KW-1003">Cell membrane</keyword>
<dbReference type="GO" id="GO:0005886">
    <property type="term" value="C:plasma membrane"/>
    <property type="evidence" value="ECO:0007669"/>
    <property type="project" value="UniProtKB-SubCell"/>
</dbReference>
<dbReference type="Proteomes" id="UP000348942">
    <property type="component" value="Chromosome 1"/>
</dbReference>
<dbReference type="InterPro" id="IPR050482">
    <property type="entry name" value="Sensor_HK_TwoCompSys"/>
</dbReference>
<dbReference type="SMART" id="SM01049">
    <property type="entry name" value="Cache_2"/>
    <property type="match status" value="1"/>
</dbReference>
<sequence length="456" mass="51295">MPLKAKLFLLTLIPLLCVTASISWIFVHQTKALGEKEINTFRATLVESRERALKDNLQLALAAISHVYHPAAKNDADAKSRVKTILSNLRYGHDGYFFVYDKSGTNLVHPIQPDLIGKNLIKLQDADGDYLIEALLFEAQTGGGFHLYLWNKPSNNQLERKLSYAVWLDKWQWMVGTGLYIDDIEQEVMGLTETINQNIEATFFSVVALLSVTVAVIIVLTLAINFHEYKLADKSLKDLVNRTVLFQEDEKKHLARELHDGINQLLVSSKCHLDILSHSVITEGCINSKTLSMISKAEHSLQTAILEVRRISHNLRPSALDDLGLEFAINSLLSDFSEHTQLQLNKTILLGDQRLDNEINITLYRVVQEALMNIEKHAMASQVDVRLQHIANLIQLIVRDDGVGFPLSQIGSKSGIGLRNMRERVDFLGGEFEINSEKNGGTEITVLLKTNIIRKI</sequence>